<accession>A0A0W8FNI1</accession>
<evidence type="ECO:0000313" key="1">
    <source>
        <dbReference type="EMBL" id="KUG22479.1"/>
    </source>
</evidence>
<name>A0A0W8FNI1_9ZZZZ</name>
<proteinExistence type="predicted"/>
<comment type="caution">
    <text evidence="1">The sequence shown here is derived from an EMBL/GenBank/DDBJ whole genome shotgun (WGS) entry which is preliminary data.</text>
</comment>
<reference evidence="1" key="1">
    <citation type="journal article" date="2015" name="Proc. Natl. Acad. Sci. U.S.A.">
        <title>Networks of energetic and metabolic interactions define dynamics in microbial communities.</title>
        <authorList>
            <person name="Embree M."/>
            <person name="Liu J.K."/>
            <person name="Al-Bassam M.M."/>
            <person name="Zengler K."/>
        </authorList>
    </citation>
    <scope>NUCLEOTIDE SEQUENCE</scope>
</reference>
<dbReference type="EMBL" id="LNQE01000964">
    <property type="protein sequence ID" value="KUG22479.1"/>
    <property type="molecule type" value="Genomic_DNA"/>
</dbReference>
<gene>
    <name evidence="1" type="ORF">ASZ90_007764</name>
</gene>
<sequence>MKIAKAEITNKKIFNEIKAALDQNSYVECSFCGAIRVEAIELARAVNSLIDRSENANDDLNDLYYEILGAIIESVPEEINNSEEYQKWEASNERPVYDFLDDYGYISKMYGSYDELIIYYDSNCDCFGKEKINYEIVID</sequence>
<protein>
    <submittedName>
        <fullName evidence="1">Uncharacterized protein</fullName>
    </submittedName>
</protein>
<organism evidence="1">
    <name type="scientific">hydrocarbon metagenome</name>
    <dbReference type="NCBI Taxonomy" id="938273"/>
    <lineage>
        <taxon>unclassified sequences</taxon>
        <taxon>metagenomes</taxon>
        <taxon>ecological metagenomes</taxon>
    </lineage>
</organism>
<dbReference type="AlphaFoldDB" id="A0A0W8FNI1"/>